<feature type="domain" description="HTH cro/C1-type" evidence="2">
    <location>
        <begin position="20"/>
        <end position="66"/>
    </location>
</feature>
<dbReference type="GO" id="GO:0003677">
    <property type="term" value="F:DNA binding"/>
    <property type="evidence" value="ECO:0007669"/>
    <property type="project" value="UniProtKB-KW"/>
</dbReference>
<name>A0A7X4HEB5_9BURK</name>
<comment type="caution">
    <text evidence="3">The sequence shown here is derived from an EMBL/GenBank/DDBJ whole genome shotgun (WGS) entry which is preliminary data.</text>
</comment>
<gene>
    <name evidence="3" type="ORF">GTP77_18890</name>
</gene>
<reference evidence="3 4" key="1">
    <citation type="submission" date="2019-12" db="EMBL/GenBank/DDBJ databases">
        <title>Novel species isolated from a subtropical stream in China.</title>
        <authorList>
            <person name="Lu H."/>
        </authorList>
    </citation>
    <scope>NUCLEOTIDE SEQUENCE [LARGE SCALE GENOMIC DNA]</scope>
    <source>
        <strain evidence="3 4">FT127W</strain>
    </source>
</reference>
<keyword evidence="4" id="KW-1185">Reference proteome</keyword>
<dbReference type="InterPro" id="IPR010982">
    <property type="entry name" value="Lambda_DNA-bd_dom_sf"/>
</dbReference>
<evidence type="ECO:0000259" key="2">
    <source>
        <dbReference type="PROSITE" id="PS50943"/>
    </source>
</evidence>
<evidence type="ECO:0000256" key="1">
    <source>
        <dbReference type="ARBA" id="ARBA00023125"/>
    </source>
</evidence>
<accession>A0A7X4HEB5</accession>
<protein>
    <submittedName>
        <fullName evidence="3">HigA family addiction module antidote protein</fullName>
    </submittedName>
</protein>
<organism evidence="3 4">
    <name type="scientific">Pseudoduganella aquatica</name>
    <dbReference type="NCBI Taxonomy" id="2660641"/>
    <lineage>
        <taxon>Bacteria</taxon>
        <taxon>Pseudomonadati</taxon>
        <taxon>Pseudomonadota</taxon>
        <taxon>Betaproteobacteria</taxon>
        <taxon>Burkholderiales</taxon>
        <taxon>Oxalobacteraceae</taxon>
        <taxon>Telluria group</taxon>
        <taxon>Pseudoduganella</taxon>
    </lineage>
</organism>
<evidence type="ECO:0000313" key="4">
    <source>
        <dbReference type="Proteomes" id="UP000450676"/>
    </source>
</evidence>
<dbReference type="Proteomes" id="UP000450676">
    <property type="component" value="Unassembled WGS sequence"/>
</dbReference>
<dbReference type="AlphaFoldDB" id="A0A7X4HEB5"/>
<keyword evidence="1" id="KW-0238">DNA-binding</keyword>
<dbReference type="Gene3D" id="1.10.260.40">
    <property type="entry name" value="lambda repressor-like DNA-binding domains"/>
    <property type="match status" value="1"/>
</dbReference>
<dbReference type="SUPFAM" id="SSF47413">
    <property type="entry name" value="lambda repressor-like DNA-binding domains"/>
    <property type="match status" value="1"/>
</dbReference>
<evidence type="ECO:0000313" key="3">
    <source>
        <dbReference type="EMBL" id="MYN09394.1"/>
    </source>
</evidence>
<dbReference type="NCBIfam" id="TIGR02607">
    <property type="entry name" value="antidote_HigA"/>
    <property type="match status" value="1"/>
</dbReference>
<dbReference type="PROSITE" id="PS50943">
    <property type="entry name" value="HTH_CROC1"/>
    <property type="match status" value="1"/>
</dbReference>
<dbReference type="PANTHER" id="PTHR36924">
    <property type="entry name" value="ANTITOXIN HIGA-1"/>
    <property type="match status" value="1"/>
</dbReference>
<sequence>MYNPPHPGEVLLDGVFSGTGISSEDFAERIGWPHVAFLRVLQGQDAINAELALRLAAALGGEAESWLHMQASYDLSQARQKPRPAIERLNSI</sequence>
<dbReference type="PANTHER" id="PTHR36924:SF1">
    <property type="entry name" value="ANTITOXIN HIGA-1"/>
    <property type="match status" value="1"/>
</dbReference>
<dbReference type="InterPro" id="IPR001387">
    <property type="entry name" value="Cro/C1-type_HTH"/>
</dbReference>
<dbReference type="EMBL" id="WWCU01000023">
    <property type="protein sequence ID" value="MYN09394.1"/>
    <property type="molecule type" value="Genomic_DNA"/>
</dbReference>
<dbReference type="InterPro" id="IPR013430">
    <property type="entry name" value="Toxin_antidote_HigA"/>
</dbReference>
<proteinExistence type="predicted"/>